<protein>
    <recommendedName>
        <fullName evidence="2">DUF1559 domain-containing protein</fullName>
    </recommendedName>
</protein>
<dbReference type="OrthoDB" id="247601at2"/>
<dbReference type="InterPro" id="IPR012902">
    <property type="entry name" value="N_methyl_site"/>
</dbReference>
<dbReference type="Gene3D" id="3.30.700.10">
    <property type="entry name" value="Glycoprotein, Type 4 Pilin"/>
    <property type="match status" value="1"/>
</dbReference>
<dbReference type="PANTHER" id="PTHR30093">
    <property type="entry name" value="GENERAL SECRETION PATHWAY PROTEIN G"/>
    <property type="match status" value="1"/>
</dbReference>
<evidence type="ECO:0000259" key="2">
    <source>
        <dbReference type="Pfam" id="PF07596"/>
    </source>
</evidence>
<dbReference type="SUPFAM" id="SSF54523">
    <property type="entry name" value="Pili subunits"/>
    <property type="match status" value="1"/>
</dbReference>
<reference evidence="4" key="1">
    <citation type="submission" date="2019-02" db="EMBL/GenBank/DDBJ databases">
        <title>Deep-cultivation of Planctomycetes and their phenomic and genomic characterization uncovers novel biology.</title>
        <authorList>
            <person name="Wiegand S."/>
            <person name="Jogler M."/>
            <person name="Boedeker C."/>
            <person name="Pinto D."/>
            <person name="Vollmers J."/>
            <person name="Rivas-Marin E."/>
            <person name="Kohn T."/>
            <person name="Peeters S.H."/>
            <person name="Heuer A."/>
            <person name="Rast P."/>
            <person name="Oberbeckmann S."/>
            <person name="Bunk B."/>
            <person name="Jeske O."/>
            <person name="Meyerdierks A."/>
            <person name="Storesund J.E."/>
            <person name="Kallscheuer N."/>
            <person name="Luecker S."/>
            <person name="Lage O.M."/>
            <person name="Pohl T."/>
            <person name="Merkel B.J."/>
            <person name="Hornburger P."/>
            <person name="Mueller R.-W."/>
            <person name="Bruemmer F."/>
            <person name="Labrenz M."/>
            <person name="Spormann A.M."/>
            <person name="Op den Camp H."/>
            <person name="Overmann J."/>
            <person name="Amann R."/>
            <person name="Jetten M.S.M."/>
            <person name="Mascher T."/>
            <person name="Medema M.H."/>
            <person name="Devos D.P."/>
            <person name="Kaster A.-K."/>
            <person name="Ovreas L."/>
            <person name="Rohde M."/>
            <person name="Galperin M.Y."/>
            <person name="Jogler C."/>
        </authorList>
    </citation>
    <scope>NUCLEOTIDE SEQUENCE [LARGE SCALE GENOMIC DNA]</scope>
    <source>
        <strain evidence="4">Pan97</strain>
    </source>
</reference>
<proteinExistence type="predicted"/>
<feature type="transmembrane region" description="Helical" evidence="1">
    <location>
        <begin position="12"/>
        <end position="35"/>
    </location>
</feature>
<dbReference type="AlphaFoldDB" id="A0A518C7P9"/>
<accession>A0A518C7P9</accession>
<evidence type="ECO:0000256" key="1">
    <source>
        <dbReference type="SAM" id="Phobius"/>
    </source>
</evidence>
<dbReference type="EMBL" id="CP036289">
    <property type="protein sequence ID" value="QDU75253.1"/>
    <property type="molecule type" value="Genomic_DNA"/>
</dbReference>
<dbReference type="InterPro" id="IPR045584">
    <property type="entry name" value="Pilin-like"/>
</dbReference>
<evidence type="ECO:0000313" key="3">
    <source>
        <dbReference type="EMBL" id="QDU75253.1"/>
    </source>
</evidence>
<keyword evidence="1" id="KW-0812">Transmembrane</keyword>
<dbReference type="NCBIfam" id="TIGR02532">
    <property type="entry name" value="IV_pilin_GFxxxE"/>
    <property type="match status" value="1"/>
</dbReference>
<keyword evidence="1" id="KW-0472">Membrane</keyword>
<dbReference type="PANTHER" id="PTHR30093:SF2">
    <property type="entry name" value="TYPE II SECRETION SYSTEM PROTEIN H"/>
    <property type="match status" value="1"/>
</dbReference>
<keyword evidence="4" id="KW-1185">Reference proteome</keyword>
<organism evidence="3 4">
    <name type="scientific">Bremerella volcania</name>
    <dbReference type="NCBI Taxonomy" id="2527984"/>
    <lineage>
        <taxon>Bacteria</taxon>
        <taxon>Pseudomonadati</taxon>
        <taxon>Planctomycetota</taxon>
        <taxon>Planctomycetia</taxon>
        <taxon>Pirellulales</taxon>
        <taxon>Pirellulaceae</taxon>
        <taxon>Bremerella</taxon>
    </lineage>
</organism>
<dbReference type="InterPro" id="IPR027558">
    <property type="entry name" value="Pre_pil_HX9DG_C"/>
</dbReference>
<keyword evidence="1" id="KW-1133">Transmembrane helix</keyword>
<dbReference type="Proteomes" id="UP000318626">
    <property type="component" value="Chromosome"/>
</dbReference>
<dbReference type="InterPro" id="IPR011453">
    <property type="entry name" value="DUF1559"/>
</dbReference>
<dbReference type="KEGG" id="bvo:Pan97_22830"/>
<feature type="domain" description="DUF1559" evidence="2">
    <location>
        <begin position="36"/>
        <end position="282"/>
    </location>
</feature>
<dbReference type="Pfam" id="PF07596">
    <property type="entry name" value="SBP_bac_10"/>
    <property type="match status" value="1"/>
</dbReference>
<dbReference type="NCBIfam" id="TIGR04294">
    <property type="entry name" value="pre_pil_HX9DG"/>
    <property type="match status" value="1"/>
</dbReference>
<name>A0A518C7P9_9BACT</name>
<sequence>MNKKFTGRKSAFTLVELLVVIAIIGVLIALLLPAVQQAREAARRTQCNNNLKQLGLAMHNYHDTFKVLPPGWIDDDPYADSTNRNLLGWGVFLLPFLEQSALHDSMKAVGAFDQKWSSLAEMTTGTAAVPDPYAKTIVDAFICPSDPSPGINTNLHSYGKSNYTGIGGNAYISSATTTPSGTFYDNSPTKFRDIIDGLSNTVFVGERSTVQLSGAGYIKKGTLWIGGTTNGEYYYNNAIVTNSAYYSINGTAGNFNLTSAHPGGALFLLGDGSGRFIAETIEGPTYQNLGAISDGKVLGSF</sequence>
<dbReference type="RefSeq" id="WP_144972478.1">
    <property type="nucleotide sequence ID" value="NZ_CP036289.1"/>
</dbReference>
<evidence type="ECO:0000313" key="4">
    <source>
        <dbReference type="Proteomes" id="UP000318626"/>
    </source>
</evidence>
<gene>
    <name evidence="3" type="ORF">Pan97_22830</name>
</gene>
<dbReference type="Pfam" id="PF07963">
    <property type="entry name" value="N_methyl"/>
    <property type="match status" value="1"/>
</dbReference>